<dbReference type="InterPro" id="IPR011703">
    <property type="entry name" value="ATPase_AAA-3"/>
</dbReference>
<dbReference type="STRING" id="642492.Clole_0147"/>
<dbReference type="GO" id="GO:0016887">
    <property type="term" value="F:ATP hydrolysis activity"/>
    <property type="evidence" value="ECO:0007669"/>
    <property type="project" value="InterPro"/>
</dbReference>
<evidence type="ECO:0000313" key="4">
    <source>
        <dbReference type="Proteomes" id="UP000008467"/>
    </source>
</evidence>
<feature type="domain" description="ATPase AAA-3" evidence="1">
    <location>
        <begin position="35"/>
        <end position="165"/>
    </location>
</feature>
<feature type="domain" description="ChlI/MoxR AAA lid" evidence="2">
    <location>
        <begin position="230"/>
        <end position="299"/>
    </location>
</feature>
<evidence type="ECO:0000313" key="3">
    <source>
        <dbReference type="EMBL" id="ADZ81904.1"/>
    </source>
</evidence>
<dbReference type="InterPro" id="IPR027417">
    <property type="entry name" value="P-loop_NTPase"/>
</dbReference>
<name>F2JHW0_CELLD</name>
<evidence type="ECO:0000259" key="2">
    <source>
        <dbReference type="Pfam" id="PF17863"/>
    </source>
</evidence>
<evidence type="ECO:0000259" key="1">
    <source>
        <dbReference type="Pfam" id="PF07726"/>
    </source>
</evidence>
<dbReference type="PIRSF" id="PIRSF002849">
    <property type="entry name" value="AAA_ATPase_chaperone_MoxR_prd"/>
    <property type="match status" value="1"/>
</dbReference>
<dbReference type="Proteomes" id="UP000008467">
    <property type="component" value="Chromosome"/>
</dbReference>
<dbReference type="Pfam" id="PF07726">
    <property type="entry name" value="AAA_3"/>
    <property type="match status" value="1"/>
</dbReference>
<proteinExistence type="predicted"/>
<dbReference type="InterPro" id="IPR050764">
    <property type="entry name" value="CbbQ/NirQ/NorQ/GpvN"/>
</dbReference>
<keyword evidence="4" id="KW-1185">Reference proteome</keyword>
<dbReference type="SUPFAM" id="SSF52540">
    <property type="entry name" value="P-loop containing nucleoside triphosphate hydrolases"/>
    <property type="match status" value="1"/>
</dbReference>
<dbReference type="PANTHER" id="PTHR42759">
    <property type="entry name" value="MOXR FAMILY PROTEIN"/>
    <property type="match status" value="1"/>
</dbReference>
<dbReference type="AlphaFoldDB" id="F2JHW0"/>
<dbReference type="Gene3D" id="3.40.50.300">
    <property type="entry name" value="P-loop containing nucleotide triphosphate hydrolases"/>
    <property type="match status" value="1"/>
</dbReference>
<dbReference type="RefSeq" id="WP_013655205.1">
    <property type="nucleotide sequence ID" value="NC_015275.1"/>
</dbReference>
<sequence>MEGIIERMISNVKKVIIGKDDIIEQMMICLLSEGHILLEGAPGLGKTKLAIALSRSVEGSFKRVQFTPDVLPSDVTGFCLYNKETGELEYKEGVALCNFLLADEINRASPRVQSSLLEAMEERQVTVEGVTRELPSPFMVIATQNTIESQGTYPLPEAQMDRFFMKLHLEYPSRGEWEEILEQSEGVEPLKALKQVVSLEELEATKKKLREVVVSKEVKAYLLDLAEAISHHEMVEVGISPRGTIALLKATRGAAMVGGRSYATPDDVQQVLKAVVGHRLVLKTQAQWKSTQISDILKEVLEQITPPVFHV</sequence>
<dbReference type="eggNOG" id="COG0714">
    <property type="taxonomic scope" value="Bacteria"/>
</dbReference>
<dbReference type="Gene3D" id="1.10.8.80">
    <property type="entry name" value="Magnesium chelatase subunit I, C-Terminal domain"/>
    <property type="match status" value="1"/>
</dbReference>
<accession>F2JHW0</accession>
<organism evidence="3 4">
    <name type="scientific">Cellulosilyticum lentocellum (strain ATCC 49066 / DSM 5427 / NCIMB 11756 / RHM5)</name>
    <name type="common">Clostridium lentocellum</name>
    <dbReference type="NCBI Taxonomy" id="642492"/>
    <lineage>
        <taxon>Bacteria</taxon>
        <taxon>Bacillati</taxon>
        <taxon>Bacillota</taxon>
        <taxon>Clostridia</taxon>
        <taxon>Lachnospirales</taxon>
        <taxon>Cellulosilyticaceae</taxon>
        <taxon>Cellulosilyticum</taxon>
    </lineage>
</organism>
<gene>
    <name evidence="3" type="ordered locus">Clole_0147</name>
</gene>
<dbReference type="GO" id="GO:0005524">
    <property type="term" value="F:ATP binding"/>
    <property type="evidence" value="ECO:0007669"/>
    <property type="project" value="InterPro"/>
</dbReference>
<dbReference type="KEGG" id="cle:Clole_0147"/>
<protein>
    <submittedName>
        <fullName evidence="3">ATPase associated with various cellular activities AAA_3</fullName>
    </submittedName>
</protein>
<reference evidence="3 4" key="1">
    <citation type="journal article" date="2011" name="J. Bacteriol.">
        <title>Complete genome sequence of the cellulose-degrading bacterium Cellulosilyticum lentocellum.</title>
        <authorList>
            <consortium name="US DOE Joint Genome Institute"/>
            <person name="Miller D.A."/>
            <person name="Suen G."/>
            <person name="Bruce D."/>
            <person name="Copeland A."/>
            <person name="Cheng J.F."/>
            <person name="Detter C."/>
            <person name="Goodwin L.A."/>
            <person name="Han C.S."/>
            <person name="Hauser L.J."/>
            <person name="Land M.L."/>
            <person name="Lapidus A."/>
            <person name="Lucas S."/>
            <person name="Meincke L."/>
            <person name="Pitluck S."/>
            <person name="Tapia R."/>
            <person name="Teshima H."/>
            <person name="Woyke T."/>
            <person name="Fox B.G."/>
            <person name="Angert E.R."/>
            <person name="Currie C.R."/>
        </authorList>
    </citation>
    <scope>NUCLEOTIDE SEQUENCE [LARGE SCALE GENOMIC DNA]</scope>
    <source>
        <strain evidence="4">ATCC 49066 / DSM 5427 / NCIMB 11756 / RHM5</strain>
    </source>
</reference>
<dbReference type="EMBL" id="CP002582">
    <property type="protein sequence ID" value="ADZ81904.1"/>
    <property type="molecule type" value="Genomic_DNA"/>
</dbReference>
<dbReference type="CDD" id="cd00009">
    <property type="entry name" value="AAA"/>
    <property type="match status" value="1"/>
</dbReference>
<dbReference type="HOGENOM" id="CLU_034716_2_2_9"/>
<dbReference type="InterPro" id="IPR041628">
    <property type="entry name" value="ChlI/MoxR_AAA_lid"/>
</dbReference>
<dbReference type="PANTHER" id="PTHR42759:SF5">
    <property type="entry name" value="METHANOL DEHYDROGENASE REGULATOR"/>
    <property type="match status" value="1"/>
</dbReference>
<dbReference type="Pfam" id="PF17863">
    <property type="entry name" value="AAA_lid_2"/>
    <property type="match status" value="1"/>
</dbReference>